<keyword evidence="11" id="KW-1003">Cell membrane</keyword>
<evidence type="ECO:0000256" key="7">
    <source>
        <dbReference type="ARBA" id="ARBA00022989"/>
    </source>
</evidence>
<comment type="pathway">
    <text evidence="3 11">Porphyrin-containing compound metabolism; heme O biosynthesis; heme O from protoheme: step 1/1.</text>
</comment>
<evidence type="ECO:0000313" key="12">
    <source>
        <dbReference type="EMBL" id="MBX8631171.1"/>
    </source>
</evidence>
<evidence type="ECO:0000256" key="4">
    <source>
        <dbReference type="ARBA" id="ARBA00010223"/>
    </source>
</evidence>
<accession>A0A8J7YSY3</accession>
<evidence type="ECO:0000313" key="14">
    <source>
        <dbReference type="Proteomes" id="UP000750197"/>
    </source>
</evidence>
<dbReference type="GO" id="GO:0048034">
    <property type="term" value="P:heme O biosynthetic process"/>
    <property type="evidence" value="ECO:0007669"/>
    <property type="project" value="UniProtKB-UniRule"/>
</dbReference>
<evidence type="ECO:0000256" key="5">
    <source>
        <dbReference type="ARBA" id="ARBA00022679"/>
    </source>
</evidence>
<evidence type="ECO:0000256" key="3">
    <source>
        <dbReference type="ARBA" id="ARBA00004919"/>
    </source>
</evidence>
<feature type="transmembrane region" description="Helical" evidence="11">
    <location>
        <begin position="251"/>
        <end position="272"/>
    </location>
</feature>
<sequence length="282" mass="30911">MITAELLLGVASLLVASGPSIRFTSLAYLVMAGYMGLGGSAAINSYLDRDIDALMPRTASRPIPSGRLKARNVLLFGCILIVASVLMSYLLINPVTAAIIGLGSFLYLVFYSILLKRRTPNAVIWGGLAGAIPAFGGWSVYTEGHLQVPLLIFMVVFFWQPSHFWNLSIYYREDYVTAGVPVGPAVKDLRYITEMSFIFNLATAATTYALYFITHLALEFLVAITVMNIALLVISAGGMSMKGREYYRRAFLFSVLYMFVFIICLAVSGLISPHSYLSSGFL</sequence>
<feature type="transmembrane region" description="Helical" evidence="11">
    <location>
        <begin position="73"/>
        <end position="92"/>
    </location>
</feature>
<keyword evidence="8 11" id="KW-0350">Heme biosynthesis</keyword>
<feature type="transmembrane region" description="Helical" evidence="11">
    <location>
        <begin position="197"/>
        <end position="214"/>
    </location>
</feature>
<reference evidence="13" key="1">
    <citation type="submission" date="2021-05" db="EMBL/GenBank/DDBJ databases">
        <title>Genomic insights into ecological role and evolution of a novel Thermoplasmata order Candidatus Sysuiplasmatales.</title>
        <authorList>
            <person name="Yuan Y."/>
        </authorList>
    </citation>
    <scope>NUCLEOTIDE SEQUENCE</scope>
    <source>
        <strain evidence="13">TUT19-bin139</strain>
        <strain evidence="12">YP2-bin.285</strain>
    </source>
</reference>
<dbReference type="EMBL" id="JAGVSJ010000002">
    <property type="protein sequence ID" value="MBX8631171.1"/>
    <property type="molecule type" value="Genomic_DNA"/>
</dbReference>
<comment type="catalytic activity">
    <reaction evidence="10 11">
        <text>heme b + (2E,6E)-farnesyl diphosphate + H2O = Fe(II)-heme o + diphosphate</text>
        <dbReference type="Rhea" id="RHEA:28070"/>
        <dbReference type="ChEBI" id="CHEBI:15377"/>
        <dbReference type="ChEBI" id="CHEBI:33019"/>
        <dbReference type="ChEBI" id="CHEBI:60344"/>
        <dbReference type="ChEBI" id="CHEBI:60530"/>
        <dbReference type="ChEBI" id="CHEBI:175763"/>
        <dbReference type="EC" id="2.5.1.141"/>
    </reaction>
</comment>
<evidence type="ECO:0000256" key="9">
    <source>
        <dbReference type="ARBA" id="ARBA00023136"/>
    </source>
</evidence>
<dbReference type="CDD" id="cd13957">
    <property type="entry name" value="PT_UbiA_Cox10"/>
    <property type="match status" value="1"/>
</dbReference>
<dbReference type="PANTHER" id="PTHR43448:SF2">
    <property type="entry name" value="PROTOHEME IX FARNESYLTRANSFERASE, MITOCHONDRIAL"/>
    <property type="match status" value="1"/>
</dbReference>
<evidence type="ECO:0000313" key="13">
    <source>
        <dbReference type="EMBL" id="MBX8644009.1"/>
    </source>
</evidence>
<feature type="transmembrane region" description="Helical" evidence="11">
    <location>
        <begin position="27"/>
        <end position="47"/>
    </location>
</feature>
<dbReference type="InterPro" id="IPR044878">
    <property type="entry name" value="UbiA_sf"/>
</dbReference>
<dbReference type="InterPro" id="IPR030470">
    <property type="entry name" value="UbiA_prenylTrfase_CS"/>
</dbReference>
<feature type="transmembrane region" description="Helical" evidence="11">
    <location>
        <begin position="147"/>
        <end position="165"/>
    </location>
</feature>
<comment type="similarity">
    <text evidence="4">In the C-terminal section; belongs to the UbiA prenyltransferase family. Protoheme IX farnesyltransferase subfamily.</text>
</comment>
<keyword evidence="5 11" id="KW-0808">Transferase</keyword>
<evidence type="ECO:0000256" key="1">
    <source>
        <dbReference type="ARBA" id="ARBA00004019"/>
    </source>
</evidence>
<dbReference type="InterPro" id="IPR006369">
    <property type="entry name" value="Protohaem_IX_farnesylTrfase"/>
</dbReference>
<evidence type="ECO:0000256" key="6">
    <source>
        <dbReference type="ARBA" id="ARBA00022692"/>
    </source>
</evidence>
<feature type="transmembrane region" description="Helical" evidence="11">
    <location>
        <begin position="220"/>
        <end position="239"/>
    </location>
</feature>
<gene>
    <name evidence="13" type="primary">cyoE</name>
    <name evidence="11" type="synonym">ctaB</name>
    <name evidence="12" type="ORF">J9259_01420</name>
    <name evidence="13" type="ORF">KIY12_04715</name>
</gene>
<keyword evidence="6 11" id="KW-0812">Transmembrane</keyword>
<feature type="transmembrane region" description="Helical" evidence="11">
    <location>
        <begin position="122"/>
        <end position="141"/>
    </location>
</feature>
<feature type="transmembrane region" description="Helical" evidence="11">
    <location>
        <begin position="98"/>
        <end position="115"/>
    </location>
</feature>
<dbReference type="PANTHER" id="PTHR43448">
    <property type="entry name" value="PROTOHEME IX FARNESYLTRANSFERASE, MITOCHONDRIAL"/>
    <property type="match status" value="1"/>
</dbReference>
<dbReference type="UniPathway" id="UPA00834">
    <property type="reaction ID" value="UER00712"/>
</dbReference>
<dbReference type="PROSITE" id="PS00943">
    <property type="entry name" value="UBIA"/>
    <property type="match status" value="1"/>
</dbReference>
<dbReference type="HAMAP" id="MF_00154">
    <property type="entry name" value="CyoE_CtaB"/>
    <property type="match status" value="1"/>
</dbReference>
<dbReference type="AlphaFoldDB" id="A0A8J7YSY3"/>
<keyword evidence="9 11" id="KW-0472">Membrane</keyword>
<dbReference type="Proteomes" id="UP000750197">
    <property type="component" value="Unassembled WGS sequence"/>
</dbReference>
<comment type="similarity">
    <text evidence="11">Belongs to the UbiA prenyltransferase family. Protoheme IX farnesyltransferase subfamily.</text>
</comment>
<dbReference type="Gene3D" id="1.10.357.140">
    <property type="entry name" value="UbiA prenyltransferase"/>
    <property type="match status" value="1"/>
</dbReference>
<dbReference type="Pfam" id="PF01040">
    <property type="entry name" value="UbiA"/>
    <property type="match status" value="1"/>
</dbReference>
<keyword evidence="7 11" id="KW-1133">Transmembrane helix</keyword>
<dbReference type="EMBL" id="JAHEAC010000033">
    <property type="protein sequence ID" value="MBX8644009.1"/>
    <property type="molecule type" value="Genomic_DNA"/>
</dbReference>
<comment type="caution">
    <text evidence="13">The sequence shown here is derived from an EMBL/GenBank/DDBJ whole genome shotgun (WGS) entry which is preliminary data.</text>
</comment>
<evidence type="ECO:0000256" key="10">
    <source>
        <dbReference type="ARBA" id="ARBA00047690"/>
    </source>
</evidence>
<evidence type="ECO:0000256" key="11">
    <source>
        <dbReference type="HAMAP-Rule" id="MF_00154"/>
    </source>
</evidence>
<comment type="subcellular location">
    <subcellularLocation>
        <location evidence="2 11">Cell membrane</location>
        <topology evidence="2 11">Multi-pass membrane protein</topology>
    </subcellularLocation>
</comment>
<comment type="miscellaneous">
    <text evidence="11">Carbon 2 of the heme B porphyrin ring is defined according to the Fischer nomenclature.</text>
</comment>
<dbReference type="Proteomes" id="UP000716004">
    <property type="component" value="Unassembled WGS sequence"/>
</dbReference>
<dbReference type="EC" id="2.5.1.141" evidence="11"/>
<proteinExistence type="inferred from homology"/>
<organism evidence="13 14">
    <name type="scientific">Candidatus Sysuiplasma superficiale</name>
    <dbReference type="NCBI Taxonomy" id="2823368"/>
    <lineage>
        <taxon>Archaea</taxon>
        <taxon>Methanobacteriati</taxon>
        <taxon>Thermoplasmatota</taxon>
        <taxon>Thermoplasmata</taxon>
        <taxon>Candidatus Sysuiplasmatales</taxon>
        <taxon>Candidatus Sysuiplasmataceae</taxon>
        <taxon>Candidatus Sysuiplasma</taxon>
    </lineage>
</organism>
<dbReference type="GO" id="GO:0008495">
    <property type="term" value="F:protoheme IX farnesyltransferase activity"/>
    <property type="evidence" value="ECO:0007669"/>
    <property type="project" value="UniProtKB-UniRule"/>
</dbReference>
<name>A0A8J7YSY3_9ARCH</name>
<protein>
    <recommendedName>
        <fullName evidence="11">Protoheme IX farnesyltransferase</fullName>
        <ecNumber evidence="11">2.5.1.141</ecNumber>
    </recommendedName>
    <alternativeName>
        <fullName evidence="11">Heme B farnesyltransferase</fullName>
    </alternativeName>
    <alternativeName>
        <fullName evidence="11">Heme O synthase</fullName>
    </alternativeName>
</protein>
<dbReference type="NCBIfam" id="TIGR01473">
    <property type="entry name" value="cyoE_ctaB"/>
    <property type="match status" value="1"/>
</dbReference>
<dbReference type="InterPro" id="IPR000537">
    <property type="entry name" value="UbiA_prenyltransferase"/>
</dbReference>
<evidence type="ECO:0000256" key="2">
    <source>
        <dbReference type="ARBA" id="ARBA00004651"/>
    </source>
</evidence>
<evidence type="ECO:0000256" key="8">
    <source>
        <dbReference type="ARBA" id="ARBA00023133"/>
    </source>
</evidence>
<dbReference type="GO" id="GO:0005886">
    <property type="term" value="C:plasma membrane"/>
    <property type="evidence" value="ECO:0007669"/>
    <property type="project" value="UniProtKB-SubCell"/>
</dbReference>
<comment type="function">
    <text evidence="1 11">Converts heme B (protoheme IX) to heme O by substitution of the vinyl group on carbon 2 of heme B porphyrin ring with a hydroxyethyl farnesyl side group.</text>
</comment>